<dbReference type="InterPro" id="IPR000215">
    <property type="entry name" value="Serpin_fam"/>
</dbReference>
<evidence type="ECO:0000259" key="6">
    <source>
        <dbReference type="SMART" id="SM00093"/>
    </source>
</evidence>
<evidence type="ECO:0000256" key="5">
    <source>
        <dbReference type="SAM" id="SignalP"/>
    </source>
</evidence>
<organism evidence="7">
    <name type="scientific">Hemiscolopendra marginata</name>
    <dbReference type="NCBI Taxonomy" id="943146"/>
    <lineage>
        <taxon>Eukaryota</taxon>
        <taxon>Metazoa</taxon>
        <taxon>Ecdysozoa</taxon>
        <taxon>Arthropoda</taxon>
        <taxon>Myriapoda</taxon>
        <taxon>Chilopoda</taxon>
        <taxon>Pleurostigmophora</taxon>
        <taxon>Scolopendromorpha</taxon>
        <taxon>Scolopendridae</taxon>
        <taxon>Hemiscolopendra</taxon>
    </lineage>
</organism>
<evidence type="ECO:0000256" key="3">
    <source>
        <dbReference type="ARBA" id="ARBA00022900"/>
    </source>
</evidence>
<dbReference type="Pfam" id="PF00079">
    <property type="entry name" value="Serpin"/>
    <property type="match status" value="1"/>
</dbReference>
<evidence type="ECO:0000256" key="2">
    <source>
        <dbReference type="ARBA" id="ARBA00022690"/>
    </source>
</evidence>
<dbReference type="PANTHER" id="PTHR11461">
    <property type="entry name" value="SERINE PROTEASE INHIBITOR, SERPIN"/>
    <property type="match status" value="1"/>
</dbReference>
<dbReference type="SUPFAM" id="SSF56574">
    <property type="entry name" value="Serpins"/>
    <property type="match status" value="1"/>
</dbReference>
<comment type="similarity">
    <text evidence="1 4">Belongs to the serpin family.</text>
</comment>
<evidence type="ECO:0000256" key="4">
    <source>
        <dbReference type="RuleBase" id="RU000411"/>
    </source>
</evidence>
<dbReference type="AlphaFoldDB" id="A0A646QD79"/>
<dbReference type="InterPro" id="IPR023796">
    <property type="entry name" value="Serpin_dom"/>
</dbReference>
<dbReference type="Gene3D" id="2.30.39.10">
    <property type="entry name" value="Alpha-1-antitrypsin, domain 1"/>
    <property type="match status" value="1"/>
</dbReference>
<dbReference type="EMBL" id="GHBY01000426">
    <property type="protein sequence ID" value="MUP40603.1"/>
    <property type="molecule type" value="Transcribed_RNA"/>
</dbReference>
<sequence length="407" mass="45018">MKSRQAIVAILVVLFGMNSESSPIADSTKSAAVRSNNEFALDLLKTLSTSNSGENVFFSPLSISAAVAMTSLGAGGSTLDEIDNAFHFNEVKKTYSDPMALHETFQKTMSLFAEKNSNYSLTIANRLFSQEGFEILKKFLNETDNYYKATIQSVNFGSGQAEGIINEWVEKQTNNKIKDLFIPGSLSSAVLALVNAIYFKGNWKNQFDKDITTDMDFHTSSNEKKTVKMMSLKKTFPYAEDNDLKVQLLELPYAGNDLSMVVILPQQGALSSLTTQLTAEKFENLMKQLDSRKVNVKLPKFKLETKYSLVKTLQQLGVNSLFSNSADLSGISDAKLKVSEVIHKAFIETDEEGTEAAAATGISFVRISVLIPKELDPDFIADHPFLFAIVDKRLSNQILFMGTLIQP</sequence>
<protein>
    <submittedName>
        <fullName evidence="7">Serpin 6</fullName>
    </submittedName>
</protein>
<dbReference type="InterPro" id="IPR023795">
    <property type="entry name" value="Serpin_CS"/>
</dbReference>
<name>A0A646QD79_9MYRI</name>
<dbReference type="GO" id="GO:0004867">
    <property type="term" value="F:serine-type endopeptidase inhibitor activity"/>
    <property type="evidence" value="ECO:0007669"/>
    <property type="project" value="UniProtKB-KW"/>
</dbReference>
<proteinExistence type="inferred from homology"/>
<dbReference type="SMART" id="SM00093">
    <property type="entry name" value="SERPIN"/>
    <property type="match status" value="1"/>
</dbReference>
<reference evidence="7" key="1">
    <citation type="submission" date="2018-11" db="EMBL/GenBank/DDBJ databases">
        <title>Venom-gland transcriptomics and venom proteomics of the Florida green centipede (Hemiscolopendra marginata) reveal sex-based variation in a centipede venom.</title>
        <authorList>
            <person name="Nystrom G.S."/>
            <person name="Ward M.J."/>
            <person name="Ellsworth S.A."/>
            <person name="Rokyta D.R."/>
        </authorList>
    </citation>
    <scope>NUCLEOTIDE SEQUENCE</scope>
    <source>
        <tissue evidence="7">Venom gland</tissue>
    </source>
</reference>
<dbReference type="CDD" id="cd19590">
    <property type="entry name" value="serpin_thermopin-like"/>
    <property type="match status" value="1"/>
</dbReference>
<dbReference type="FunFam" id="3.30.497.10:FF:000001">
    <property type="entry name" value="Serine protease inhibitor"/>
    <property type="match status" value="1"/>
</dbReference>
<dbReference type="PANTHER" id="PTHR11461:SF211">
    <property type="entry name" value="GH10112P-RELATED"/>
    <property type="match status" value="1"/>
</dbReference>
<feature type="chain" id="PRO_5025054032" evidence="5">
    <location>
        <begin position="22"/>
        <end position="407"/>
    </location>
</feature>
<keyword evidence="5" id="KW-0732">Signal</keyword>
<dbReference type="GO" id="GO:0005615">
    <property type="term" value="C:extracellular space"/>
    <property type="evidence" value="ECO:0007669"/>
    <property type="project" value="InterPro"/>
</dbReference>
<evidence type="ECO:0000256" key="1">
    <source>
        <dbReference type="ARBA" id="ARBA00009500"/>
    </source>
</evidence>
<dbReference type="InterPro" id="IPR042178">
    <property type="entry name" value="Serpin_sf_1"/>
</dbReference>
<dbReference type="InterPro" id="IPR036186">
    <property type="entry name" value="Serpin_sf"/>
</dbReference>
<evidence type="ECO:0000313" key="7">
    <source>
        <dbReference type="EMBL" id="MUP40603.1"/>
    </source>
</evidence>
<dbReference type="InterPro" id="IPR042185">
    <property type="entry name" value="Serpin_sf_2"/>
</dbReference>
<feature type="domain" description="Serpin" evidence="6">
    <location>
        <begin position="41"/>
        <end position="407"/>
    </location>
</feature>
<dbReference type="PROSITE" id="PS00284">
    <property type="entry name" value="SERPIN"/>
    <property type="match status" value="1"/>
</dbReference>
<feature type="signal peptide" evidence="5">
    <location>
        <begin position="1"/>
        <end position="21"/>
    </location>
</feature>
<dbReference type="Gene3D" id="3.30.497.10">
    <property type="entry name" value="Antithrombin, subunit I, domain 2"/>
    <property type="match status" value="1"/>
</dbReference>
<accession>A0A646QD79</accession>
<keyword evidence="3" id="KW-0722">Serine protease inhibitor</keyword>
<keyword evidence="2" id="KW-0646">Protease inhibitor</keyword>